<evidence type="ECO:0000313" key="4">
    <source>
        <dbReference type="Proteomes" id="UP000253759"/>
    </source>
</evidence>
<comment type="caution">
    <text evidence="3">The sequence shown here is derived from an EMBL/GenBank/DDBJ whole genome shotgun (WGS) entry which is preliminary data.</text>
</comment>
<dbReference type="InterPro" id="IPR058163">
    <property type="entry name" value="LysR-type_TF_proteobact-type"/>
</dbReference>
<gene>
    <name evidence="3" type="ORF">DVH29_03965</name>
</gene>
<keyword evidence="4" id="KW-1185">Reference proteome</keyword>
<dbReference type="Proteomes" id="UP000253759">
    <property type="component" value="Unassembled WGS sequence"/>
</dbReference>
<dbReference type="GO" id="GO:0006351">
    <property type="term" value="P:DNA-templated transcription"/>
    <property type="evidence" value="ECO:0007669"/>
    <property type="project" value="TreeGrafter"/>
</dbReference>
<evidence type="ECO:0000259" key="2">
    <source>
        <dbReference type="Pfam" id="PF03466"/>
    </source>
</evidence>
<dbReference type="PANTHER" id="PTHR30537:SF26">
    <property type="entry name" value="GLYCINE CLEAVAGE SYSTEM TRANSCRIPTIONAL ACTIVATOR"/>
    <property type="match status" value="1"/>
</dbReference>
<dbReference type="EMBL" id="QQNH01000003">
    <property type="protein sequence ID" value="RDE10093.1"/>
    <property type="molecule type" value="Genomic_DNA"/>
</dbReference>
<dbReference type="GO" id="GO:0043565">
    <property type="term" value="F:sequence-specific DNA binding"/>
    <property type="evidence" value="ECO:0007669"/>
    <property type="project" value="TreeGrafter"/>
</dbReference>
<dbReference type="PANTHER" id="PTHR30537">
    <property type="entry name" value="HTH-TYPE TRANSCRIPTIONAL REGULATOR"/>
    <property type="match status" value="1"/>
</dbReference>
<sequence>MQPLPWTNFAPPFSRVRPIDFGAERFDAMIYFGEGNAPDADHLKVFDEQLTACIAPALLAARPIAEPDDLAGQQLFQLETRPHAWAAWFAGQGAQAPAISGMMFDQFAPMVEAAIAGLGIALLPHYLAETEISNGRLTPILRPAVAGTGAYWLAWPRMRGSYRPLMAFREWLERECGSQADDT</sequence>
<evidence type="ECO:0000313" key="3">
    <source>
        <dbReference type="EMBL" id="RDE10093.1"/>
    </source>
</evidence>
<accession>A0A369W6Z3</accession>
<comment type="similarity">
    <text evidence="1">Belongs to the LysR transcriptional regulatory family.</text>
</comment>
<dbReference type="AlphaFoldDB" id="A0A369W6Z3"/>
<name>A0A369W6Z3_9HYPH</name>
<dbReference type="GO" id="GO:0003700">
    <property type="term" value="F:DNA-binding transcription factor activity"/>
    <property type="evidence" value="ECO:0007669"/>
    <property type="project" value="TreeGrafter"/>
</dbReference>
<organism evidence="3 4">
    <name type="scientific">Pelagibacterium lacus</name>
    <dbReference type="NCBI Taxonomy" id="2282655"/>
    <lineage>
        <taxon>Bacteria</taxon>
        <taxon>Pseudomonadati</taxon>
        <taxon>Pseudomonadota</taxon>
        <taxon>Alphaproteobacteria</taxon>
        <taxon>Hyphomicrobiales</taxon>
        <taxon>Devosiaceae</taxon>
        <taxon>Pelagibacterium</taxon>
    </lineage>
</organism>
<dbReference type="Pfam" id="PF03466">
    <property type="entry name" value="LysR_substrate"/>
    <property type="match status" value="1"/>
</dbReference>
<dbReference type="InterPro" id="IPR005119">
    <property type="entry name" value="LysR_subst-bd"/>
</dbReference>
<reference evidence="4" key="1">
    <citation type="submission" date="2018-07" db="EMBL/GenBank/DDBJ databases">
        <authorList>
            <person name="Liu B.-T."/>
            <person name="Du Z."/>
        </authorList>
    </citation>
    <scope>NUCLEOTIDE SEQUENCE [LARGE SCALE GENOMIC DNA]</scope>
    <source>
        <strain evidence="4">XYN52</strain>
    </source>
</reference>
<dbReference type="Gene3D" id="3.40.190.10">
    <property type="entry name" value="Periplasmic binding protein-like II"/>
    <property type="match status" value="2"/>
</dbReference>
<protein>
    <recommendedName>
        <fullName evidence="2">LysR substrate-binding domain-containing protein</fullName>
    </recommendedName>
</protein>
<feature type="domain" description="LysR substrate-binding" evidence="2">
    <location>
        <begin position="24"/>
        <end position="176"/>
    </location>
</feature>
<proteinExistence type="inferred from homology"/>
<dbReference type="SUPFAM" id="SSF53850">
    <property type="entry name" value="Periplasmic binding protein-like II"/>
    <property type="match status" value="1"/>
</dbReference>
<dbReference type="OrthoDB" id="9807765at2"/>
<evidence type="ECO:0000256" key="1">
    <source>
        <dbReference type="ARBA" id="ARBA00009437"/>
    </source>
</evidence>